<protein>
    <recommendedName>
        <fullName evidence="2">Galectin domain-containing protein</fullName>
    </recommendedName>
</protein>
<dbReference type="STRING" id="200361.A0A453SBL9"/>
<dbReference type="InterPro" id="IPR001079">
    <property type="entry name" value="Galectin_CRD"/>
</dbReference>
<dbReference type="GO" id="GO:0030246">
    <property type="term" value="F:carbohydrate binding"/>
    <property type="evidence" value="ECO:0007669"/>
    <property type="project" value="InterPro"/>
</dbReference>
<dbReference type="AlphaFoldDB" id="A0A453SBL9"/>
<dbReference type="Gramene" id="AET7Gv20884400.1">
    <property type="protein sequence ID" value="AET7Gv20884400.1"/>
    <property type="gene ID" value="AET7Gv20884400"/>
</dbReference>
<reference evidence="3" key="4">
    <citation type="submission" date="2019-03" db="UniProtKB">
        <authorList>
            <consortium name="EnsemblPlants"/>
        </authorList>
    </citation>
    <scope>IDENTIFICATION</scope>
</reference>
<dbReference type="Proteomes" id="UP000015105">
    <property type="component" value="Chromosome 7D"/>
</dbReference>
<evidence type="ECO:0000259" key="2">
    <source>
        <dbReference type="PROSITE" id="PS51304"/>
    </source>
</evidence>
<accession>A0A453SBL9</accession>
<reference evidence="4" key="1">
    <citation type="journal article" date="2014" name="Science">
        <title>Ancient hybridizations among the ancestral genomes of bread wheat.</title>
        <authorList>
            <consortium name="International Wheat Genome Sequencing Consortium,"/>
            <person name="Marcussen T."/>
            <person name="Sandve S.R."/>
            <person name="Heier L."/>
            <person name="Spannagl M."/>
            <person name="Pfeifer M."/>
            <person name="Jakobsen K.S."/>
            <person name="Wulff B.B."/>
            <person name="Steuernagel B."/>
            <person name="Mayer K.F."/>
            <person name="Olsen O.A."/>
        </authorList>
    </citation>
    <scope>NUCLEOTIDE SEQUENCE [LARGE SCALE GENOMIC DNA]</scope>
    <source>
        <strain evidence="4">cv. AL8/78</strain>
    </source>
</reference>
<reference evidence="3" key="5">
    <citation type="journal article" date="2021" name="G3 (Bethesda)">
        <title>Aegilops tauschii genome assembly Aet v5.0 features greater sequence contiguity and improved annotation.</title>
        <authorList>
            <person name="Wang L."/>
            <person name="Zhu T."/>
            <person name="Rodriguez J.C."/>
            <person name="Deal K.R."/>
            <person name="Dubcovsky J."/>
            <person name="McGuire P.E."/>
            <person name="Lux T."/>
            <person name="Spannagl M."/>
            <person name="Mayer K.F.X."/>
            <person name="Baldrich P."/>
            <person name="Meyers B.C."/>
            <person name="Huo N."/>
            <person name="Gu Y.Q."/>
            <person name="Zhou H."/>
            <person name="Devos K.M."/>
            <person name="Bennetzen J.L."/>
            <person name="Unver T."/>
            <person name="Budak H."/>
            <person name="Gulick P.J."/>
            <person name="Galiba G."/>
            <person name="Kalapos B."/>
            <person name="Nelson D.R."/>
            <person name="Li P."/>
            <person name="You F.M."/>
            <person name="Luo M.C."/>
            <person name="Dvorak J."/>
        </authorList>
    </citation>
    <scope>NUCLEOTIDE SEQUENCE [LARGE SCALE GENOMIC DNA]</scope>
    <source>
        <strain evidence="3">cv. AL8/78</strain>
    </source>
</reference>
<sequence>RRWHAGAAAMWSTRREPAAATSASGGGAATGAFPAGSVADLLPSLPGLSGLYPAPANSTAHLSWRLLRPILSRSDAIPGTAAGVLEAAAAWRNLTATVAAAAAAGNNQETGDASCRASVGGDLRARGVKIPCGLAEGAAVTVVGVPKQGAARFQAELVGEAARWWPASMWAAQRWEPAAATGAGGSKARGLERGLIAFYF</sequence>
<evidence type="ECO:0000256" key="1">
    <source>
        <dbReference type="SAM" id="MobiDB-lite"/>
    </source>
</evidence>
<evidence type="ECO:0000313" key="3">
    <source>
        <dbReference type="EnsemblPlants" id="AET7Gv20884400.1"/>
    </source>
</evidence>
<dbReference type="PROSITE" id="PS51304">
    <property type="entry name" value="GALECTIN"/>
    <property type="match status" value="1"/>
</dbReference>
<feature type="region of interest" description="Disordered" evidence="1">
    <location>
        <begin position="1"/>
        <end position="26"/>
    </location>
</feature>
<name>A0A453SBL9_AEGTS</name>
<organism evidence="3 4">
    <name type="scientific">Aegilops tauschii subsp. strangulata</name>
    <name type="common">Goatgrass</name>
    <dbReference type="NCBI Taxonomy" id="200361"/>
    <lineage>
        <taxon>Eukaryota</taxon>
        <taxon>Viridiplantae</taxon>
        <taxon>Streptophyta</taxon>
        <taxon>Embryophyta</taxon>
        <taxon>Tracheophyta</taxon>
        <taxon>Spermatophyta</taxon>
        <taxon>Magnoliopsida</taxon>
        <taxon>Liliopsida</taxon>
        <taxon>Poales</taxon>
        <taxon>Poaceae</taxon>
        <taxon>BOP clade</taxon>
        <taxon>Pooideae</taxon>
        <taxon>Triticodae</taxon>
        <taxon>Triticeae</taxon>
        <taxon>Triticinae</taxon>
        <taxon>Aegilops</taxon>
    </lineage>
</organism>
<dbReference type="EnsemblPlants" id="AET7Gv20884400.1">
    <property type="protein sequence ID" value="AET7Gv20884400.1"/>
    <property type="gene ID" value="AET7Gv20884400"/>
</dbReference>
<proteinExistence type="predicted"/>
<reference evidence="3" key="3">
    <citation type="journal article" date="2017" name="Nature">
        <title>Genome sequence of the progenitor of the wheat D genome Aegilops tauschii.</title>
        <authorList>
            <person name="Luo M.C."/>
            <person name="Gu Y.Q."/>
            <person name="Puiu D."/>
            <person name="Wang H."/>
            <person name="Twardziok S.O."/>
            <person name="Deal K.R."/>
            <person name="Huo N."/>
            <person name="Zhu T."/>
            <person name="Wang L."/>
            <person name="Wang Y."/>
            <person name="McGuire P.E."/>
            <person name="Liu S."/>
            <person name="Long H."/>
            <person name="Ramasamy R.K."/>
            <person name="Rodriguez J.C."/>
            <person name="Van S.L."/>
            <person name="Yuan L."/>
            <person name="Wang Z."/>
            <person name="Xia Z."/>
            <person name="Xiao L."/>
            <person name="Anderson O.D."/>
            <person name="Ouyang S."/>
            <person name="Liang Y."/>
            <person name="Zimin A.V."/>
            <person name="Pertea G."/>
            <person name="Qi P."/>
            <person name="Bennetzen J.L."/>
            <person name="Dai X."/>
            <person name="Dawson M.W."/>
            <person name="Muller H.G."/>
            <person name="Kugler K."/>
            <person name="Rivarola-Duarte L."/>
            <person name="Spannagl M."/>
            <person name="Mayer K.F.X."/>
            <person name="Lu F.H."/>
            <person name="Bevan M.W."/>
            <person name="Leroy P."/>
            <person name="Li P."/>
            <person name="You F.M."/>
            <person name="Sun Q."/>
            <person name="Liu Z."/>
            <person name="Lyons E."/>
            <person name="Wicker T."/>
            <person name="Salzberg S.L."/>
            <person name="Devos K.M."/>
            <person name="Dvorak J."/>
        </authorList>
    </citation>
    <scope>NUCLEOTIDE SEQUENCE [LARGE SCALE GENOMIC DNA]</scope>
    <source>
        <strain evidence="3">cv. AL8/78</strain>
    </source>
</reference>
<reference evidence="4" key="2">
    <citation type="journal article" date="2017" name="Nat. Plants">
        <title>The Aegilops tauschii genome reveals multiple impacts of transposons.</title>
        <authorList>
            <person name="Zhao G."/>
            <person name="Zou C."/>
            <person name="Li K."/>
            <person name="Wang K."/>
            <person name="Li T."/>
            <person name="Gao L."/>
            <person name="Zhang X."/>
            <person name="Wang H."/>
            <person name="Yang Z."/>
            <person name="Liu X."/>
            <person name="Jiang W."/>
            <person name="Mao L."/>
            <person name="Kong X."/>
            <person name="Jiao Y."/>
            <person name="Jia J."/>
        </authorList>
    </citation>
    <scope>NUCLEOTIDE SEQUENCE [LARGE SCALE GENOMIC DNA]</scope>
    <source>
        <strain evidence="4">cv. AL8/78</strain>
    </source>
</reference>
<keyword evidence="4" id="KW-1185">Reference proteome</keyword>
<evidence type="ECO:0000313" key="4">
    <source>
        <dbReference type="Proteomes" id="UP000015105"/>
    </source>
</evidence>
<feature type="domain" description="Galectin" evidence="2">
    <location>
        <begin position="126"/>
        <end position="200"/>
    </location>
</feature>